<dbReference type="InterPro" id="IPR037361">
    <property type="entry name" value="COMMD10"/>
</dbReference>
<protein>
    <submittedName>
        <fullName evidence="2">Unnamed protein product</fullName>
    </submittedName>
</protein>
<dbReference type="PANTHER" id="PTHR12333:SF0">
    <property type="entry name" value="COMM DOMAIN-CONTAINING PROTEIN 10"/>
    <property type="match status" value="1"/>
</dbReference>
<dbReference type="Pfam" id="PF07258">
    <property type="entry name" value="COMM_domain"/>
    <property type="match status" value="1"/>
</dbReference>
<evidence type="ECO:0000259" key="1">
    <source>
        <dbReference type="Pfam" id="PF07258"/>
    </source>
</evidence>
<dbReference type="PANTHER" id="PTHR12333">
    <property type="entry name" value="COMM DOMAIN CONTAINING PROTEIN 10"/>
    <property type="match status" value="1"/>
</dbReference>
<sequence>MAANESEVFTASEKEQLTTMLGVTEAQVDKAVAVAQEIFRDAAAFGQVDRNLLPSRGVEEDVLRVVEKTWRKKGSPVAQQIAAFNAVETSALVLQKTDWRLHLEMGNSKLSGQSQPTAIFQLELADKSSPTNEVRMEFDALPYCGVAYIDLLHGRLSG</sequence>
<dbReference type="OrthoDB" id="77522at2759"/>
<dbReference type="Proteomes" id="UP001165083">
    <property type="component" value="Unassembled WGS sequence"/>
</dbReference>
<dbReference type="EMBL" id="BSXW01000057">
    <property type="protein sequence ID" value="GMF10909.1"/>
    <property type="molecule type" value="Genomic_DNA"/>
</dbReference>
<accession>A0A9W6TDS1</accession>
<name>A0A9W6TDS1_9STRA</name>
<evidence type="ECO:0000313" key="3">
    <source>
        <dbReference type="Proteomes" id="UP001165083"/>
    </source>
</evidence>
<keyword evidence="3" id="KW-1185">Reference proteome</keyword>
<gene>
    <name evidence="2" type="ORF">Plil01_000166700</name>
</gene>
<dbReference type="AlphaFoldDB" id="A0A9W6TDS1"/>
<organism evidence="2 3">
    <name type="scientific">Phytophthora lilii</name>
    <dbReference type="NCBI Taxonomy" id="2077276"/>
    <lineage>
        <taxon>Eukaryota</taxon>
        <taxon>Sar</taxon>
        <taxon>Stramenopiles</taxon>
        <taxon>Oomycota</taxon>
        <taxon>Peronosporomycetes</taxon>
        <taxon>Peronosporales</taxon>
        <taxon>Peronosporaceae</taxon>
        <taxon>Phytophthora</taxon>
    </lineage>
</organism>
<reference evidence="2" key="1">
    <citation type="submission" date="2023-04" db="EMBL/GenBank/DDBJ databases">
        <title>Phytophthora lilii NBRC 32176.</title>
        <authorList>
            <person name="Ichikawa N."/>
            <person name="Sato H."/>
            <person name="Tonouchi N."/>
        </authorList>
    </citation>
    <scope>NUCLEOTIDE SEQUENCE</scope>
    <source>
        <strain evidence="2">NBRC 32176</strain>
    </source>
</reference>
<feature type="domain" description="COMM" evidence="1">
    <location>
        <begin position="94"/>
        <end position="139"/>
    </location>
</feature>
<evidence type="ECO:0000313" key="2">
    <source>
        <dbReference type="EMBL" id="GMF10909.1"/>
    </source>
</evidence>
<proteinExistence type="predicted"/>
<comment type="caution">
    <text evidence="2">The sequence shown here is derived from an EMBL/GenBank/DDBJ whole genome shotgun (WGS) entry which is preliminary data.</text>
</comment>
<dbReference type="InterPro" id="IPR017920">
    <property type="entry name" value="COMM"/>
</dbReference>